<proteinExistence type="predicted"/>
<feature type="region of interest" description="Disordered" evidence="1">
    <location>
        <begin position="1"/>
        <end position="26"/>
    </location>
</feature>
<organism evidence="2 3">
    <name type="scientific">Pleodorina starrii</name>
    <dbReference type="NCBI Taxonomy" id="330485"/>
    <lineage>
        <taxon>Eukaryota</taxon>
        <taxon>Viridiplantae</taxon>
        <taxon>Chlorophyta</taxon>
        <taxon>core chlorophytes</taxon>
        <taxon>Chlorophyceae</taxon>
        <taxon>CS clade</taxon>
        <taxon>Chlamydomonadales</taxon>
        <taxon>Volvocaceae</taxon>
        <taxon>Pleodorina</taxon>
    </lineage>
</organism>
<dbReference type="AlphaFoldDB" id="A0A9W6BMZ6"/>
<feature type="compositionally biased region" description="Acidic residues" evidence="1">
    <location>
        <begin position="13"/>
        <end position="23"/>
    </location>
</feature>
<accession>A0A9W6BMZ6</accession>
<dbReference type="Proteomes" id="UP001165080">
    <property type="component" value="Unassembled WGS sequence"/>
</dbReference>
<name>A0A9W6BMZ6_9CHLO</name>
<gene>
    <name evidence="2" type="primary">PLESTB001452</name>
    <name evidence="2" type="ORF">PLESTB_000879900</name>
</gene>
<evidence type="ECO:0000313" key="2">
    <source>
        <dbReference type="EMBL" id="GLC54562.1"/>
    </source>
</evidence>
<sequence length="310" mass="33425">MSHWGVNKTYDFLSDEGDDEAQPEDYTALEERRTKLEELALCVDENLEKAKARQQLNYAKRKGLPTPKSIPQGGSKASRPRPSALPVSMYAAAASHAEAPAVGDDNDNSGPHMYQADFMDGNEADINAESESDNGVNSMAGCKAEPAEVPGEAGPHGDGQGVPLAGDEGITLVKRAGQPLSSLEFVALGLELSQRIPPWAVQGVLFQLWLPFLSICRDVFGTLLNESQLERLLVPVFEMAGWEAPMQIPGLSDAGFNIWASSHMHVVFFLAITIEKVLANPSVQTVVAGALYDMLVHMSQVLGQEPPGEE</sequence>
<dbReference type="EMBL" id="BRXU01000010">
    <property type="protein sequence ID" value="GLC54562.1"/>
    <property type="molecule type" value="Genomic_DNA"/>
</dbReference>
<comment type="caution">
    <text evidence="2">The sequence shown here is derived from an EMBL/GenBank/DDBJ whole genome shotgun (WGS) entry which is preliminary data.</text>
</comment>
<reference evidence="2 3" key="1">
    <citation type="journal article" date="2023" name="Commun. Biol.">
        <title>Reorganization of the ancestral sex-determining regions during the evolution of trioecy in Pleodorina starrii.</title>
        <authorList>
            <person name="Takahashi K."/>
            <person name="Suzuki S."/>
            <person name="Kawai-Toyooka H."/>
            <person name="Yamamoto K."/>
            <person name="Hamaji T."/>
            <person name="Ootsuki R."/>
            <person name="Yamaguchi H."/>
            <person name="Kawachi M."/>
            <person name="Higashiyama T."/>
            <person name="Nozaki H."/>
        </authorList>
    </citation>
    <scope>NUCLEOTIDE SEQUENCE [LARGE SCALE GENOMIC DNA]</scope>
    <source>
        <strain evidence="2 3">NIES-4479</strain>
    </source>
</reference>
<keyword evidence="3" id="KW-1185">Reference proteome</keyword>
<feature type="region of interest" description="Disordered" evidence="1">
    <location>
        <begin position="96"/>
        <end position="160"/>
    </location>
</feature>
<evidence type="ECO:0000313" key="3">
    <source>
        <dbReference type="Proteomes" id="UP001165080"/>
    </source>
</evidence>
<protein>
    <submittedName>
        <fullName evidence="2">Uncharacterized protein</fullName>
    </submittedName>
</protein>
<evidence type="ECO:0000256" key="1">
    <source>
        <dbReference type="SAM" id="MobiDB-lite"/>
    </source>
</evidence>
<feature type="region of interest" description="Disordered" evidence="1">
    <location>
        <begin position="54"/>
        <end position="83"/>
    </location>
</feature>
<feature type="compositionally biased region" description="Acidic residues" evidence="1">
    <location>
        <begin position="120"/>
        <end position="132"/>
    </location>
</feature>